<evidence type="ECO:0000313" key="3">
    <source>
        <dbReference type="EMBL" id="MEA5259402.1"/>
    </source>
</evidence>
<accession>A0ABU5QQP0</accession>
<protein>
    <submittedName>
        <fullName evidence="3">DUF1593 domain-containing protein</fullName>
    </submittedName>
</protein>
<dbReference type="InterPro" id="IPR048527">
    <property type="entry name" value="Sde182_C"/>
</dbReference>
<dbReference type="RefSeq" id="WP_323250989.1">
    <property type="nucleotide sequence ID" value="NZ_JAYFUL010000030.1"/>
</dbReference>
<comment type="caution">
    <text evidence="3">The sequence shown here is derived from an EMBL/GenBank/DDBJ whole genome shotgun (WGS) entry which is preliminary data.</text>
</comment>
<dbReference type="Gene3D" id="3.90.245.10">
    <property type="entry name" value="Ribonucleoside hydrolase-like"/>
    <property type="match status" value="1"/>
</dbReference>
<dbReference type="Gene3D" id="2.60.40.10">
    <property type="entry name" value="Immunoglobulins"/>
    <property type="match status" value="1"/>
</dbReference>
<organism evidence="3 4">
    <name type="scientific">Arcicella aquatica</name>
    <dbReference type="NCBI Taxonomy" id="217141"/>
    <lineage>
        <taxon>Bacteria</taxon>
        <taxon>Pseudomonadati</taxon>
        <taxon>Bacteroidota</taxon>
        <taxon>Cytophagia</taxon>
        <taxon>Cytophagales</taxon>
        <taxon>Flectobacillaceae</taxon>
        <taxon>Arcicella</taxon>
    </lineage>
</organism>
<evidence type="ECO:0000259" key="2">
    <source>
        <dbReference type="Pfam" id="PF21027"/>
    </source>
</evidence>
<dbReference type="Pfam" id="PF07632">
    <property type="entry name" value="Sde182_NH-like"/>
    <property type="match status" value="1"/>
</dbReference>
<sequence>MKIKWLFIVFFWMIFFELSNAQVNSQSTQLKPRIIVLTDVSTWETDDSESLVRLFAYADMFEIEGIVYTTGWSLDETRDDFFSLIHNAIDAYEKDLPNLMKRSNQNGHLSNENKHAVGYWPSANYLRERTVFGSKKRGIANIGQGYDSDGSNLIIKQADSDDKRPLWICLWGGGNTLAQAIWKVKNERSTEDLRTFLKKIPTYAITDQDRSYEKGTPFEISAQQWLRKEFEKSLIYLWDESAWLYQNGTGKKNWGEYETNIQGHGNLGKVYPKYKYGVEGDTPSFLYLLPNGLNVPSNPSYVGWGGYFNWGVGSDDTTYSYTNHQGKAKEIASKYASYFYPAIFNDFAARMDWAKDGRGNSNPTVIINKYEGTDIIKLKPKSGTTLTLDASKSKDLDNNQLSYKWWFLSEASTYNGNLEITDANNAKASINVPSNAIGTNIHIICEVIDNGVPNLTSYRRIILGPIK</sequence>
<evidence type="ECO:0000313" key="4">
    <source>
        <dbReference type="Proteomes" id="UP001304671"/>
    </source>
</evidence>
<keyword evidence="4" id="KW-1185">Reference proteome</keyword>
<dbReference type="InterPro" id="IPR036452">
    <property type="entry name" value="Ribo_hydro-like"/>
</dbReference>
<feature type="domain" description="Cellulose-binding Sde182 nucleoside hydrolase-like" evidence="1">
    <location>
        <begin position="33"/>
        <end position="308"/>
    </location>
</feature>
<name>A0ABU5QQP0_9BACT</name>
<dbReference type="Pfam" id="PF21027">
    <property type="entry name" value="Sde0182_C"/>
    <property type="match status" value="1"/>
</dbReference>
<dbReference type="InterPro" id="IPR011483">
    <property type="entry name" value="Sde182_NH-like"/>
</dbReference>
<dbReference type="EMBL" id="JAYFUL010000030">
    <property type="protein sequence ID" value="MEA5259402.1"/>
    <property type="molecule type" value="Genomic_DNA"/>
</dbReference>
<dbReference type="SUPFAM" id="SSF53590">
    <property type="entry name" value="Nucleoside hydrolase"/>
    <property type="match status" value="1"/>
</dbReference>
<proteinExistence type="predicted"/>
<reference evidence="3 4" key="1">
    <citation type="submission" date="2023-12" db="EMBL/GenBank/DDBJ databases">
        <title>Novel species of the genus Arcicella isolated from rivers.</title>
        <authorList>
            <person name="Lu H."/>
        </authorList>
    </citation>
    <scope>NUCLEOTIDE SEQUENCE [LARGE SCALE GENOMIC DNA]</scope>
    <source>
        <strain evidence="3 4">LMG 21963</strain>
    </source>
</reference>
<gene>
    <name evidence="3" type="ORF">VB264_16505</name>
</gene>
<dbReference type="InterPro" id="IPR013783">
    <property type="entry name" value="Ig-like_fold"/>
</dbReference>
<evidence type="ECO:0000259" key="1">
    <source>
        <dbReference type="Pfam" id="PF07632"/>
    </source>
</evidence>
<feature type="domain" description="Cellulose-binding Sde182 C-terminal" evidence="2">
    <location>
        <begin position="385"/>
        <end position="463"/>
    </location>
</feature>
<dbReference type="Proteomes" id="UP001304671">
    <property type="component" value="Unassembled WGS sequence"/>
</dbReference>